<dbReference type="Pfam" id="PF23044">
    <property type="entry name" value="SH3-C_UBE2O"/>
    <property type="match status" value="1"/>
</dbReference>
<keyword evidence="2" id="KW-0833">Ubl conjugation pathway</keyword>
<keyword evidence="1" id="KW-0808">Transferase</keyword>
<dbReference type="SMART" id="SM00212">
    <property type="entry name" value="UBCc"/>
    <property type="match status" value="1"/>
</dbReference>
<sequence>MASTCKYFDEDAVYRINKKGIIEFGLVLENSEFVSSDEEEDLEHNIPEWERMKRGHVRIAWHPKGREEVLPEKRMKLLDRSLMPGDVVRKLVKGKDTQLGYCRTTNVQASVQVLGTKQVILGVNSKDLTPLEEFSSDIAVFLDSWVGMVKSVKSEIISRTSDGSRCVLSEDDAIDLDDILDKRDVVSEFRRYSFYPGQQLWGPSHCLKNAKWIHTTKDTQSFKPSSFVRLTVESVHIISMEVQWLCRAFSSKIGSDAGVEQPKNTVEGDDLKRVKMMHVLEPCALQIGDRNFYVVKETDKILPLDEWRREISHRLCLENVLEFTKSEPELTQQSVLEMPSQVDQNLAYVPNKDQKQVDETDSEFEDVDDDDAAGASDSASVTSLSTASSVEKSNAGIKHKAKRGPTLVTKMLKKKKLKKARRKLRKQNLLINVGDKVVTDTLITETSADVVWQDGSVESRVLSSDLYPVHHLDGHEFFPGDFVIENKDDPKAYEYGVVKYVDHSGRTALVSWMKTYTAGADPQPIFLSEQEVSVYDIKDHPDFKYRPGCCVVRVANYEDDDPASTAGQVVDIHSSGKVEVVWVNGKSSLCYPQELYRVGEYDSDDLWDDDDDDDDDESVGSEESWETESENSIMEGDDSIQGDEKHKEEEKEGKEKAKEQKESKQELKTEANVDISALREKLLSNIEKMRSGMARLEEVFTQNPTLQTSTVMRKLLELYKHCKAMDQILGTKYFHEPQFQSLVDKLRQRGRVNSAQHMADQILRLFSGTEQCNECSKQKLVLKENDTQSENLLASRKKDICMCKLDSELESVSRSLNNIHIPVDTSEGSGTTGQVTSMFSQGGGSMEPRNVCRTLCALLKSRLLKAHQDVERWFGMSSAALATVGRSSPAPEKADIDVEATEETVDITKTVNGTFTIQNVNSVDQTVNIKTTECKDGNLENIELVSQGLSINNSEFNIVSNSESNTEILEHEKTQQMESQEPRITSTNEKLELEEKLEDMKSIDTAGQGVFALVETVPSSHKFKLSILQPNDPKTFFKTVKKEMELLRSSLPEGIIVKAFEDRMDLYSVMIKGPKRTPYEDGLFFFDVQLPADYPNNPPLCHYISYCSDRLNPNLYEGGKVCVSLLGTWAGKGTEVWSSKTSNLLQVIVSIQGLILVAEPYYNEAGYERQRGTQQGKENSRMYNEMVILKLIQSLTRLIQSPHEAFKDEIMEHSREHAPRMIQRLETWLEVSEAWNTTHPMTPTTPTAFWETHKKNGKFGESLNLISDPEFPLLPGSKGFCLTLRKSLASYKEVLLSANILVT</sequence>
<dbReference type="InterPro" id="IPR057734">
    <property type="entry name" value="UBE2O-like_SH3-C"/>
</dbReference>
<dbReference type="InterPro" id="IPR057735">
    <property type="entry name" value="UBE2O-like_tSH3-B"/>
</dbReference>
<dbReference type="Proteomes" id="UP000694941">
    <property type="component" value="Unplaced"/>
</dbReference>
<protein>
    <submittedName>
        <fullName evidence="6">(E3-independent) E2 ubiquitin-conjugating enzyme UBE2O-like</fullName>
    </submittedName>
</protein>
<dbReference type="PANTHER" id="PTHR46116:SF15">
    <property type="entry name" value="(E3-INDEPENDENT) E2 UBIQUITIN-CONJUGATING ENZYME"/>
    <property type="match status" value="1"/>
</dbReference>
<evidence type="ECO:0000256" key="1">
    <source>
        <dbReference type="ARBA" id="ARBA00022679"/>
    </source>
</evidence>
<dbReference type="Gene3D" id="3.10.110.10">
    <property type="entry name" value="Ubiquitin Conjugating Enzyme"/>
    <property type="match status" value="1"/>
</dbReference>
<keyword evidence="5" id="KW-1185">Reference proteome</keyword>
<evidence type="ECO:0000256" key="3">
    <source>
        <dbReference type="SAM" id="MobiDB-lite"/>
    </source>
</evidence>
<feature type="compositionally biased region" description="Acidic residues" evidence="3">
    <location>
        <begin position="602"/>
        <end position="641"/>
    </location>
</feature>
<evidence type="ECO:0000313" key="5">
    <source>
        <dbReference type="Proteomes" id="UP000694941"/>
    </source>
</evidence>
<name>A0ABM1B6V6_LIMPO</name>
<accession>A0ABM1B6V6</accession>
<proteinExistence type="predicted"/>
<dbReference type="Pfam" id="PF00179">
    <property type="entry name" value="UQ_con"/>
    <property type="match status" value="1"/>
</dbReference>
<evidence type="ECO:0000256" key="2">
    <source>
        <dbReference type="ARBA" id="ARBA00022786"/>
    </source>
</evidence>
<feature type="region of interest" description="Disordered" evidence="3">
    <location>
        <begin position="602"/>
        <end position="668"/>
    </location>
</feature>
<reference evidence="6" key="1">
    <citation type="submission" date="2025-08" db="UniProtKB">
        <authorList>
            <consortium name="RefSeq"/>
        </authorList>
    </citation>
    <scope>IDENTIFICATION</scope>
    <source>
        <tissue evidence="6">Muscle</tissue>
    </source>
</reference>
<dbReference type="Pfam" id="PF23043">
    <property type="entry name" value="SH3-B_UBE2O"/>
    <property type="match status" value="1"/>
</dbReference>
<dbReference type="PANTHER" id="PTHR46116">
    <property type="entry name" value="(E3-INDEPENDENT) E2 UBIQUITIN-CONJUGATING ENZYME"/>
    <property type="match status" value="1"/>
</dbReference>
<gene>
    <name evidence="6" type="primary">LOC106460805</name>
</gene>
<feature type="region of interest" description="Disordered" evidence="3">
    <location>
        <begin position="348"/>
        <end position="402"/>
    </location>
</feature>
<dbReference type="SUPFAM" id="SSF54495">
    <property type="entry name" value="UBC-like"/>
    <property type="match status" value="1"/>
</dbReference>
<feature type="compositionally biased region" description="Basic and acidic residues" evidence="3">
    <location>
        <begin position="642"/>
        <end position="668"/>
    </location>
</feature>
<dbReference type="CDD" id="cd23837">
    <property type="entry name" value="UBCc_UBE2O"/>
    <property type="match status" value="1"/>
</dbReference>
<dbReference type="RefSeq" id="XP_013775999.1">
    <property type="nucleotide sequence ID" value="XM_013920545.2"/>
</dbReference>
<evidence type="ECO:0000259" key="4">
    <source>
        <dbReference type="PROSITE" id="PS50127"/>
    </source>
</evidence>
<feature type="compositionally biased region" description="Low complexity" evidence="3">
    <location>
        <begin position="373"/>
        <end position="390"/>
    </location>
</feature>
<feature type="compositionally biased region" description="Acidic residues" evidence="3">
    <location>
        <begin position="359"/>
        <end position="372"/>
    </location>
</feature>
<dbReference type="InterPro" id="IPR057733">
    <property type="entry name" value="UBE2O-like_SH3-B"/>
</dbReference>
<dbReference type="Pfam" id="PF23046">
    <property type="entry name" value="tSH3-B_UBE2O"/>
    <property type="match status" value="1"/>
</dbReference>
<feature type="domain" description="UBC core" evidence="4">
    <location>
        <begin position="1035"/>
        <end position="1196"/>
    </location>
</feature>
<dbReference type="PROSITE" id="PS50127">
    <property type="entry name" value="UBC_2"/>
    <property type="match status" value="1"/>
</dbReference>
<dbReference type="InterPro" id="IPR016135">
    <property type="entry name" value="UBQ-conjugating_enzyme/RWD"/>
</dbReference>
<organism evidence="5 6">
    <name type="scientific">Limulus polyphemus</name>
    <name type="common">Atlantic horseshoe crab</name>
    <dbReference type="NCBI Taxonomy" id="6850"/>
    <lineage>
        <taxon>Eukaryota</taxon>
        <taxon>Metazoa</taxon>
        <taxon>Ecdysozoa</taxon>
        <taxon>Arthropoda</taxon>
        <taxon>Chelicerata</taxon>
        <taxon>Merostomata</taxon>
        <taxon>Xiphosura</taxon>
        <taxon>Limulidae</taxon>
        <taxon>Limulus</taxon>
    </lineage>
</organism>
<evidence type="ECO:0000313" key="6">
    <source>
        <dbReference type="RefSeq" id="XP_013775999.1"/>
    </source>
</evidence>
<dbReference type="GeneID" id="106460805"/>
<dbReference type="InterPro" id="IPR000608">
    <property type="entry name" value="UBC"/>
</dbReference>